<dbReference type="AlphaFoldDB" id="A0A4Z1ANE6"/>
<reference evidence="2" key="1">
    <citation type="journal article" date="2019" name="PLoS Negl. Trop. Dis.">
        <title>Revisiting the worldwide diversity of Leptospira species in the environment.</title>
        <authorList>
            <person name="Vincent A.T."/>
            <person name="Schiettekatte O."/>
            <person name="Bourhy P."/>
            <person name="Veyrier F.J."/>
            <person name="Picardeau M."/>
        </authorList>
    </citation>
    <scope>NUCLEOTIDE SEQUENCE [LARGE SCALE GENOMIC DNA]</scope>
    <source>
        <strain evidence="2">201702422</strain>
    </source>
</reference>
<dbReference type="InterPro" id="IPR002734">
    <property type="entry name" value="RibDG_C"/>
</dbReference>
<evidence type="ECO:0000313" key="2">
    <source>
        <dbReference type="EMBL" id="TGL85373.1"/>
    </source>
</evidence>
<evidence type="ECO:0000313" key="3">
    <source>
        <dbReference type="Proteomes" id="UP000298263"/>
    </source>
</evidence>
<dbReference type="PANTHER" id="PTHR38011">
    <property type="entry name" value="DIHYDROFOLATE REDUCTASE FAMILY PROTEIN (AFU_ORTHOLOGUE AFUA_8G06820)"/>
    <property type="match status" value="1"/>
</dbReference>
<dbReference type="SUPFAM" id="SSF53597">
    <property type="entry name" value="Dihydrofolate reductase-like"/>
    <property type="match status" value="1"/>
</dbReference>
<accession>A0A4Z1ANE6</accession>
<feature type="domain" description="Bacterial bifunctional deaminase-reductase C-terminal" evidence="1">
    <location>
        <begin position="7"/>
        <end position="169"/>
    </location>
</feature>
<dbReference type="GO" id="GO:0009231">
    <property type="term" value="P:riboflavin biosynthetic process"/>
    <property type="evidence" value="ECO:0007669"/>
    <property type="project" value="InterPro"/>
</dbReference>
<proteinExistence type="predicted"/>
<organism evidence="2 3">
    <name type="scientific">Leptospira congkakensis</name>
    <dbReference type="NCBI Taxonomy" id="2484932"/>
    <lineage>
        <taxon>Bacteria</taxon>
        <taxon>Pseudomonadati</taxon>
        <taxon>Spirochaetota</taxon>
        <taxon>Spirochaetia</taxon>
        <taxon>Leptospirales</taxon>
        <taxon>Leptospiraceae</taxon>
        <taxon>Leptospira</taxon>
    </lineage>
</organism>
<dbReference type="RefSeq" id="WP_135583083.1">
    <property type="nucleotide sequence ID" value="NZ_RQGO01000024.1"/>
</dbReference>
<dbReference type="GO" id="GO:0008703">
    <property type="term" value="F:5-amino-6-(5-phosphoribosylamino)uracil reductase activity"/>
    <property type="evidence" value="ECO:0007669"/>
    <property type="project" value="InterPro"/>
</dbReference>
<dbReference type="InterPro" id="IPR050765">
    <property type="entry name" value="Riboflavin_Biosynth_HTPR"/>
</dbReference>
<gene>
    <name evidence="2" type="ORF">EHQ69_18615</name>
</gene>
<comment type="caution">
    <text evidence="2">The sequence shown here is derived from an EMBL/GenBank/DDBJ whole genome shotgun (WGS) entry which is preliminary data.</text>
</comment>
<name>A0A4Z1ANE6_9LEPT</name>
<dbReference type="PANTHER" id="PTHR38011:SF11">
    <property type="entry name" value="2,5-DIAMINO-6-RIBOSYLAMINO-4(3H)-PYRIMIDINONE 5'-PHOSPHATE REDUCTASE"/>
    <property type="match status" value="1"/>
</dbReference>
<sequence>MTKYKAFIASSLDGFIARADGSIDWLTSQEYTLEKNDFGYSSFMAGIDCIIMGRTTFETVLSFETYPFVSIPVYVLTRNSSYKFESDYQIEIFHGNLCELNSKLETQQIKVAYVDGGQLIQSFINESLLNELTITQIPILLGSGLPLYGNLTKETKLKHIQTQSFLNGFVQSTYQIS</sequence>
<dbReference type="InterPro" id="IPR024072">
    <property type="entry name" value="DHFR-like_dom_sf"/>
</dbReference>
<dbReference type="Gene3D" id="3.40.430.10">
    <property type="entry name" value="Dihydrofolate Reductase, subunit A"/>
    <property type="match status" value="1"/>
</dbReference>
<dbReference type="EMBL" id="RQGP01000033">
    <property type="protein sequence ID" value="TGL85373.1"/>
    <property type="molecule type" value="Genomic_DNA"/>
</dbReference>
<protein>
    <submittedName>
        <fullName evidence="2">Dihydrofolate reductase</fullName>
    </submittedName>
</protein>
<evidence type="ECO:0000259" key="1">
    <source>
        <dbReference type="Pfam" id="PF01872"/>
    </source>
</evidence>
<dbReference type="Pfam" id="PF01872">
    <property type="entry name" value="RibD_C"/>
    <property type="match status" value="1"/>
</dbReference>
<dbReference type="OrthoDB" id="195113at2"/>
<keyword evidence="3" id="KW-1185">Reference proteome</keyword>
<dbReference type="Proteomes" id="UP000298263">
    <property type="component" value="Unassembled WGS sequence"/>
</dbReference>